<sequence>MADPHIIIVTETPLLNSAHNHNHNPHQQLQEQQQNLEVIEDADDLEQSLSRLEKYLSFLGFNQSTLLSFSLSWVAFIVIGVALPVVILELASCSTYQIKEFELQILASESCLAAVSLICLSHNLRKYGLRKFLFVDRYRGQMARFRDQYVHQISNSLRLLVWWLLPCFLLKIAREVVRILYVHDSWWLSVTGFAVLILSWTYVSVISLAVCALFHLLCNLQVIHFDDYAKLLERESEVLLLIEEHIRLRHQLSKISHRFRIFLLLDFSVVTISQIITLFQTTGYSGTITIINGGDFAVTLIVQVFGIILCLHAATKISHRAQNVASIAGRWHALVTCSSTDASQLRISPSSGSLEAASGSNSLNTDYSESDLESLDYVAMPTNTQLASYVSSYHKRQAFVMYLQTNPGGITIFGWTCDRGLINTIFFIQLTLITFVLGKTIISTSE</sequence>
<feature type="transmembrane region" description="Helical" evidence="1">
    <location>
        <begin position="421"/>
        <end position="442"/>
    </location>
</feature>
<feature type="transmembrane region" description="Helical" evidence="1">
    <location>
        <begin position="296"/>
        <end position="314"/>
    </location>
</feature>
<feature type="transmembrane region" description="Helical" evidence="1">
    <location>
        <begin position="156"/>
        <end position="173"/>
    </location>
</feature>
<evidence type="ECO:0000256" key="1">
    <source>
        <dbReference type="SAM" id="Phobius"/>
    </source>
</evidence>
<dbReference type="FunCoup" id="A0A1Q3DAV9">
    <property type="interactions" value="159"/>
</dbReference>
<dbReference type="EMBL" id="BDDD01005602">
    <property type="protein sequence ID" value="GAV89581.1"/>
    <property type="molecule type" value="Genomic_DNA"/>
</dbReference>
<accession>A0A1Q3DAV9</accession>
<keyword evidence="3" id="KW-1185">Reference proteome</keyword>
<dbReference type="Pfam" id="PF12056">
    <property type="entry name" value="DUF3537"/>
    <property type="match status" value="1"/>
</dbReference>
<feature type="transmembrane region" description="Helical" evidence="1">
    <location>
        <begin position="66"/>
        <end position="91"/>
    </location>
</feature>
<feature type="transmembrane region" description="Helical" evidence="1">
    <location>
        <begin position="193"/>
        <end position="217"/>
    </location>
</feature>
<dbReference type="Proteomes" id="UP000187406">
    <property type="component" value="Unassembled WGS sequence"/>
</dbReference>
<reference evidence="3" key="1">
    <citation type="submission" date="2016-04" db="EMBL/GenBank/DDBJ databases">
        <title>Cephalotus genome sequencing.</title>
        <authorList>
            <person name="Fukushima K."/>
            <person name="Hasebe M."/>
            <person name="Fang X."/>
        </authorList>
    </citation>
    <scope>NUCLEOTIDE SEQUENCE [LARGE SCALE GENOMIC DNA]</scope>
    <source>
        <strain evidence="3">cv. St1</strain>
    </source>
</reference>
<organism evidence="2 3">
    <name type="scientific">Cephalotus follicularis</name>
    <name type="common">Albany pitcher plant</name>
    <dbReference type="NCBI Taxonomy" id="3775"/>
    <lineage>
        <taxon>Eukaryota</taxon>
        <taxon>Viridiplantae</taxon>
        <taxon>Streptophyta</taxon>
        <taxon>Embryophyta</taxon>
        <taxon>Tracheophyta</taxon>
        <taxon>Spermatophyta</taxon>
        <taxon>Magnoliopsida</taxon>
        <taxon>eudicotyledons</taxon>
        <taxon>Gunneridae</taxon>
        <taxon>Pentapetalae</taxon>
        <taxon>rosids</taxon>
        <taxon>fabids</taxon>
        <taxon>Oxalidales</taxon>
        <taxon>Cephalotaceae</taxon>
        <taxon>Cephalotus</taxon>
    </lineage>
</organism>
<feature type="transmembrane region" description="Helical" evidence="1">
    <location>
        <begin position="259"/>
        <end position="276"/>
    </location>
</feature>
<evidence type="ECO:0000313" key="2">
    <source>
        <dbReference type="EMBL" id="GAV89581.1"/>
    </source>
</evidence>
<dbReference type="PANTHER" id="PTHR31963:SF2">
    <property type="entry name" value="ZINC FINGER CONSTANS-LIKE PROTEIN (DUF3537)"/>
    <property type="match status" value="1"/>
</dbReference>
<name>A0A1Q3DAV9_CEPFO</name>
<keyword evidence="1" id="KW-1133">Transmembrane helix</keyword>
<dbReference type="InterPro" id="IPR021924">
    <property type="entry name" value="DUF3537"/>
</dbReference>
<protein>
    <submittedName>
        <fullName evidence="2">DUF3537 domain-containing protein</fullName>
    </submittedName>
</protein>
<proteinExistence type="predicted"/>
<comment type="caution">
    <text evidence="2">The sequence shown here is derived from an EMBL/GenBank/DDBJ whole genome shotgun (WGS) entry which is preliminary data.</text>
</comment>
<dbReference type="OrthoDB" id="1897957at2759"/>
<gene>
    <name evidence="2" type="ORF">CFOL_v3_32995</name>
</gene>
<dbReference type="InParanoid" id="A0A1Q3DAV9"/>
<dbReference type="PANTHER" id="PTHR31963">
    <property type="entry name" value="RAS GUANINE NUCLEOTIDE EXCHANGE FACTOR K"/>
    <property type="match status" value="1"/>
</dbReference>
<keyword evidence="1" id="KW-0472">Membrane</keyword>
<dbReference type="AlphaFoldDB" id="A0A1Q3DAV9"/>
<dbReference type="STRING" id="3775.A0A1Q3DAV9"/>
<keyword evidence="1" id="KW-0812">Transmembrane</keyword>
<evidence type="ECO:0000313" key="3">
    <source>
        <dbReference type="Proteomes" id="UP000187406"/>
    </source>
</evidence>